<protein>
    <recommendedName>
        <fullName evidence="2">DUF1579 domain-containing protein</fullName>
    </recommendedName>
</protein>
<organism evidence="1">
    <name type="scientific">marine metagenome</name>
    <dbReference type="NCBI Taxonomy" id="408172"/>
    <lineage>
        <taxon>unclassified sequences</taxon>
        <taxon>metagenomes</taxon>
        <taxon>ecological metagenomes</taxon>
    </lineage>
</organism>
<evidence type="ECO:0000313" key="1">
    <source>
        <dbReference type="EMBL" id="SVB24383.1"/>
    </source>
</evidence>
<proteinExistence type="predicted"/>
<gene>
    <name evidence="1" type="ORF">METZ01_LOCUS177237</name>
</gene>
<dbReference type="AlphaFoldDB" id="A0A382CGA1"/>
<dbReference type="EMBL" id="UINC01034090">
    <property type="protein sequence ID" value="SVB24383.1"/>
    <property type="molecule type" value="Genomic_DNA"/>
</dbReference>
<evidence type="ECO:0008006" key="2">
    <source>
        <dbReference type="Google" id="ProtNLM"/>
    </source>
</evidence>
<accession>A0A382CGA1</accession>
<reference evidence="1" key="1">
    <citation type="submission" date="2018-05" db="EMBL/GenBank/DDBJ databases">
        <authorList>
            <person name="Lanie J.A."/>
            <person name="Ng W.-L."/>
            <person name="Kazmierczak K.M."/>
            <person name="Andrzejewski T.M."/>
            <person name="Davidsen T.M."/>
            <person name="Wayne K.J."/>
            <person name="Tettelin H."/>
            <person name="Glass J.I."/>
            <person name="Rusch D."/>
            <person name="Podicherti R."/>
            <person name="Tsui H.-C.T."/>
            <person name="Winkler M.E."/>
        </authorList>
    </citation>
    <scope>NUCLEOTIDE SEQUENCE</scope>
</reference>
<sequence length="207" mass="23759">VGFFVYRHLGLAVRTFTLLCNYSYLEEGAMKYIISIIFITTCLFSQNEPESIQKVLSKNLKPFQAFISKTFKGEFANSTPEKPVYDISRWERALNGNAIRIMHSVNNGEYGGESIVIWDTKKESLVSWYFTTAGFYTQATLHFEDEKLISIEDVTGNENGITQVKAIIEFFPDGNMLNSSKYFMNGNWVDGHKIHYKEKPDAQVIFK</sequence>
<feature type="non-terminal residue" evidence="1">
    <location>
        <position position="1"/>
    </location>
</feature>
<name>A0A382CGA1_9ZZZZ</name>